<evidence type="ECO:0000256" key="1">
    <source>
        <dbReference type="SAM" id="MobiDB-lite"/>
    </source>
</evidence>
<sequence length="428" mass="48047">MTDYSLWEVIKNGNKVLKRTVGTVKHIYEPTSAEEKLDRKNEMKARGTLLMVLPNKDQLKFHSYKDAKLLMEAVEKRYGGNKESKKVQRTLLKQQYENFAASSSETLDQTFDRSQILISQLKIQGSSSTRQNPQNVAFVSCNSTGSINEADNTAFGVSTAHSQGYDWSYQAKEEHPTNFALMALTSSGSSSSSDSERLENVKSRSDKGYHAVPLPYTGNYIPPKPDLIFIDEQVKSESVDVISNVSSSAVKIVESKVESVDVKNKGVYSTIETKPVKKNNFSPPIIEDWISDDEIVRPVWNNTRTVNQKNFANKMTHPYPKRRFVPQEILTKSGKLKTASSPVNTVRPVNTADSKPVVKNSILISNAFKRGHLQVIMPYNKYSTYKKTILNKMVNTVKVKDTTAKKREIVSKYIGIEANVVKASACWV</sequence>
<dbReference type="EMBL" id="BKCJ010283010">
    <property type="protein sequence ID" value="GEZ47189.1"/>
    <property type="molecule type" value="Genomic_DNA"/>
</dbReference>
<gene>
    <name evidence="2" type="ORF">Tci_519162</name>
</gene>
<reference evidence="2" key="1">
    <citation type="journal article" date="2019" name="Sci. Rep.">
        <title>Draft genome of Tanacetum cinerariifolium, the natural source of mosquito coil.</title>
        <authorList>
            <person name="Yamashiro T."/>
            <person name="Shiraishi A."/>
            <person name="Satake H."/>
            <person name="Nakayama K."/>
        </authorList>
    </citation>
    <scope>NUCLEOTIDE SEQUENCE</scope>
</reference>
<proteinExistence type="predicted"/>
<organism evidence="2">
    <name type="scientific">Tanacetum cinerariifolium</name>
    <name type="common">Dalmatian daisy</name>
    <name type="synonym">Chrysanthemum cinerariifolium</name>
    <dbReference type="NCBI Taxonomy" id="118510"/>
    <lineage>
        <taxon>Eukaryota</taxon>
        <taxon>Viridiplantae</taxon>
        <taxon>Streptophyta</taxon>
        <taxon>Embryophyta</taxon>
        <taxon>Tracheophyta</taxon>
        <taxon>Spermatophyta</taxon>
        <taxon>Magnoliopsida</taxon>
        <taxon>eudicotyledons</taxon>
        <taxon>Gunneridae</taxon>
        <taxon>Pentapetalae</taxon>
        <taxon>asterids</taxon>
        <taxon>campanulids</taxon>
        <taxon>Asterales</taxon>
        <taxon>Asteraceae</taxon>
        <taxon>Asteroideae</taxon>
        <taxon>Anthemideae</taxon>
        <taxon>Anthemidinae</taxon>
        <taxon>Tanacetum</taxon>
    </lineage>
</organism>
<protein>
    <submittedName>
        <fullName evidence="2">Ribonuclease H-like domain-containing protein</fullName>
    </submittedName>
</protein>
<comment type="caution">
    <text evidence="2">The sequence shown here is derived from an EMBL/GenBank/DDBJ whole genome shotgun (WGS) entry which is preliminary data.</text>
</comment>
<name>A0A699IKS8_TANCI</name>
<feature type="compositionally biased region" description="Basic and acidic residues" evidence="1">
    <location>
        <begin position="194"/>
        <end position="204"/>
    </location>
</feature>
<accession>A0A699IKS8</accession>
<dbReference type="AlphaFoldDB" id="A0A699IKS8"/>
<feature type="region of interest" description="Disordered" evidence="1">
    <location>
        <begin position="185"/>
        <end position="204"/>
    </location>
</feature>
<evidence type="ECO:0000313" key="2">
    <source>
        <dbReference type="EMBL" id="GEZ47189.1"/>
    </source>
</evidence>